<dbReference type="GO" id="GO:0005634">
    <property type="term" value="C:nucleus"/>
    <property type="evidence" value="ECO:0007669"/>
    <property type="project" value="UniProtKB-SubCell"/>
</dbReference>
<dbReference type="GO" id="GO:0006955">
    <property type="term" value="P:immune response"/>
    <property type="evidence" value="ECO:0007669"/>
    <property type="project" value="InterPro"/>
</dbReference>
<dbReference type="Gene3D" id="3.30.110.170">
    <property type="entry name" value="Protein of unknown function (DUF541), domain 1"/>
    <property type="match status" value="1"/>
</dbReference>
<dbReference type="GO" id="GO:0043123">
    <property type="term" value="P:positive regulation of canonical NF-kappaB signal transduction"/>
    <property type="evidence" value="ECO:0007669"/>
    <property type="project" value="InterPro"/>
</dbReference>
<keyword evidence="6" id="KW-1185">Reference proteome</keyword>
<dbReference type="GeneID" id="102370188"/>
<comment type="subcellular location">
    <subcellularLocation>
        <location evidence="2">Cytoplasm</location>
    </subcellularLocation>
    <subcellularLocation>
        <location evidence="1">Nucleus</location>
    </subcellularLocation>
</comment>
<accession>A0A3Q0HMH1</accession>
<keyword evidence="5" id="KW-0539">Nucleus</keyword>
<dbReference type="InterPro" id="IPR007497">
    <property type="entry name" value="SIMPL/DUF541"/>
</dbReference>
<comment type="similarity">
    <text evidence="3">Belongs to the IRAK1BP1 family.</text>
</comment>
<dbReference type="STRING" id="38654.A0A3Q0HMH1"/>
<keyword evidence="7" id="KW-0418">Kinase</keyword>
<evidence type="ECO:0000256" key="2">
    <source>
        <dbReference type="ARBA" id="ARBA00004496"/>
    </source>
</evidence>
<evidence type="ECO:0000256" key="1">
    <source>
        <dbReference type="ARBA" id="ARBA00004123"/>
    </source>
</evidence>
<dbReference type="Pfam" id="PF04402">
    <property type="entry name" value="SIMPL"/>
    <property type="match status" value="1"/>
</dbReference>
<name>A0A3Q0HMH1_ALLSI</name>
<dbReference type="GO" id="GO:0016301">
    <property type="term" value="F:kinase activity"/>
    <property type="evidence" value="ECO:0007669"/>
    <property type="project" value="UniProtKB-KW"/>
</dbReference>
<dbReference type="PANTHER" id="PTHR18842">
    <property type="entry name" value="INTERLEUKIN-1 RECEPTOR-ASSOCIATED KINASE 1-BINDING PROTEIN 1"/>
    <property type="match status" value="1"/>
</dbReference>
<dbReference type="GO" id="GO:0005737">
    <property type="term" value="C:cytoplasm"/>
    <property type="evidence" value="ECO:0007669"/>
    <property type="project" value="UniProtKB-SubCell"/>
</dbReference>
<sequence length="166" mass="18997">MEEVRVGKEVHDKNMTVTKDFSRVENGYKMEAEVCITFSDFEKMQNVCNLLIEKLGGSINISPPHFYHAPEAVHTLRCEVCLAAVENTRQKAQEVCQLFGQALGKPLLIREEETKEWEGQTDCHLSDSSDSLTMQQRIERATIYASSRVFAIFEIKGKEKRKNKLI</sequence>
<dbReference type="RefSeq" id="XP_025071658.1">
    <property type="nucleotide sequence ID" value="XM_025215873.1"/>
</dbReference>
<keyword evidence="7" id="KW-0808">Transferase</keyword>
<keyword evidence="4" id="KW-0963">Cytoplasm</keyword>
<protein>
    <submittedName>
        <fullName evidence="7">Interleukin-1 receptor-associated kinase 1-binding protein 1 isoform X1</fullName>
    </submittedName>
</protein>
<dbReference type="PANTHER" id="PTHR18842:SF2">
    <property type="entry name" value="INTERLEUKIN-1 RECEPTOR-ASSOCIATED KINASE 1-BINDING PROTEIN 1"/>
    <property type="match status" value="1"/>
</dbReference>
<dbReference type="CTD" id="134728"/>
<organism evidence="6 7">
    <name type="scientific">Alligator sinensis</name>
    <name type="common">Chinese alligator</name>
    <dbReference type="NCBI Taxonomy" id="38654"/>
    <lineage>
        <taxon>Eukaryota</taxon>
        <taxon>Metazoa</taxon>
        <taxon>Chordata</taxon>
        <taxon>Craniata</taxon>
        <taxon>Vertebrata</taxon>
        <taxon>Euteleostomi</taxon>
        <taxon>Archelosauria</taxon>
        <taxon>Archosauria</taxon>
        <taxon>Crocodylia</taxon>
        <taxon>Alligatoridae</taxon>
        <taxon>Alligatorinae</taxon>
        <taxon>Alligator</taxon>
    </lineage>
</organism>
<dbReference type="KEGG" id="asn:102370188"/>
<dbReference type="InParanoid" id="A0A3Q0HMH1"/>
<proteinExistence type="inferred from homology"/>
<evidence type="ECO:0000313" key="6">
    <source>
        <dbReference type="Proteomes" id="UP000189705"/>
    </source>
</evidence>
<dbReference type="Proteomes" id="UP000189705">
    <property type="component" value="Unplaced"/>
</dbReference>
<dbReference type="FunFam" id="3.30.110.170:FF:000003">
    <property type="entry name" value="Interleukin-1 receptor-associated kinase 1-binding protein 1 homolog"/>
    <property type="match status" value="1"/>
</dbReference>
<evidence type="ECO:0000256" key="5">
    <source>
        <dbReference type="ARBA" id="ARBA00023242"/>
    </source>
</evidence>
<evidence type="ECO:0000256" key="3">
    <source>
        <dbReference type="ARBA" id="ARBA00005509"/>
    </source>
</evidence>
<dbReference type="InterPro" id="IPR030312">
    <property type="entry name" value="IRAK1BP1"/>
</dbReference>
<gene>
    <name evidence="7" type="primary">IRAK1BP1</name>
</gene>
<evidence type="ECO:0000313" key="7">
    <source>
        <dbReference type="RefSeq" id="XP_025071658.1"/>
    </source>
</evidence>
<reference evidence="7" key="1">
    <citation type="submission" date="2025-08" db="UniProtKB">
        <authorList>
            <consortium name="RefSeq"/>
        </authorList>
    </citation>
    <scope>IDENTIFICATION</scope>
</reference>
<evidence type="ECO:0000256" key="4">
    <source>
        <dbReference type="ARBA" id="ARBA00022490"/>
    </source>
</evidence>
<keyword evidence="7" id="KW-0675">Receptor</keyword>
<dbReference type="AlphaFoldDB" id="A0A3Q0HMH1"/>